<dbReference type="OrthoDB" id="852062at2759"/>
<dbReference type="InterPro" id="IPR053288">
    <property type="entry name" value="TGD_Bridge_Protein"/>
</dbReference>
<dbReference type="Proteomes" id="UP000657918">
    <property type="component" value="Chromosome 4"/>
</dbReference>
<dbReference type="PANTHER" id="PTHR34201">
    <property type="entry name" value="GLYCINE-RICH PROTEIN"/>
    <property type="match status" value="1"/>
</dbReference>
<protein>
    <recommendedName>
        <fullName evidence="3">Glycine-rich protein</fullName>
    </recommendedName>
</protein>
<evidence type="ECO:0000313" key="1">
    <source>
        <dbReference type="EMBL" id="KAF9683953.1"/>
    </source>
</evidence>
<dbReference type="AlphaFoldDB" id="A0A835KB10"/>
<evidence type="ECO:0000313" key="2">
    <source>
        <dbReference type="Proteomes" id="UP000657918"/>
    </source>
</evidence>
<sequence>MKPKSRTKNSYSLWKWNTNDSKKKNGIQFPVPEFLHDNYSKFEETIMGPGGGVGIGCGIGAGIGWVGGAGYGGRPWNHTKLIENNLQQRVTNSKGSRHRMEFVGMTIQHDY</sequence>
<dbReference type="PANTHER" id="PTHR34201:SF6">
    <property type="entry name" value="GLYCINE-RICH PROTEIN"/>
    <property type="match status" value="1"/>
</dbReference>
<keyword evidence="2" id="KW-1185">Reference proteome</keyword>
<evidence type="ECO:0008006" key="3">
    <source>
        <dbReference type="Google" id="ProtNLM"/>
    </source>
</evidence>
<proteinExistence type="predicted"/>
<accession>A0A835KB10</accession>
<dbReference type="EMBL" id="JADGMS010000004">
    <property type="protein sequence ID" value="KAF9683953.1"/>
    <property type="molecule type" value="Genomic_DNA"/>
</dbReference>
<comment type="caution">
    <text evidence="1">The sequence shown here is derived from an EMBL/GenBank/DDBJ whole genome shotgun (WGS) entry which is preliminary data.</text>
</comment>
<reference evidence="1 2" key="1">
    <citation type="submission" date="2020-10" db="EMBL/GenBank/DDBJ databases">
        <title>Plant Genome Project.</title>
        <authorList>
            <person name="Zhang R.-G."/>
        </authorList>
    </citation>
    <scope>NUCLEOTIDE SEQUENCE [LARGE SCALE GENOMIC DNA]</scope>
    <source>
        <strain evidence="1">FAFU-HL-1</strain>
        <tissue evidence="1">Leaf</tissue>
    </source>
</reference>
<name>A0A835KB10_9ROSI</name>
<organism evidence="1 2">
    <name type="scientific">Salix dunnii</name>
    <dbReference type="NCBI Taxonomy" id="1413687"/>
    <lineage>
        <taxon>Eukaryota</taxon>
        <taxon>Viridiplantae</taxon>
        <taxon>Streptophyta</taxon>
        <taxon>Embryophyta</taxon>
        <taxon>Tracheophyta</taxon>
        <taxon>Spermatophyta</taxon>
        <taxon>Magnoliopsida</taxon>
        <taxon>eudicotyledons</taxon>
        <taxon>Gunneridae</taxon>
        <taxon>Pentapetalae</taxon>
        <taxon>rosids</taxon>
        <taxon>fabids</taxon>
        <taxon>Malpighiales</taxon>
        <taxon>Salicaceae</taxon>
        <taxon>Saliceae</taxon>
        <taxon>Salix</taxon>
    </lineage>
</organism>
<gene>
    <name evidence="1" type="ORF">SADUNF_Sadunf04G0067500</name>
</gene>